<sequence>MLGVVNKSIQSFLSSHYGGHVWREVAERSNVDPAGFEAMLSYDDRLTEALLDAAEAVLETPRAMILEDIGAWLAMTEPMRRLLRFGGADYWDFLFSLDELPGRGLMALPGLGLPELMLATEAQGRFTLSVKGAMPGWGAVMAGLMRAMADDYGALVLIDASGRSGPVERVSVTLLDMAFAEARHFDLALPAGVLRHDLA</sequence>
<accession>A0A285SBF9</accession>
<evidence type="ECO:0000313" key="3">
    <source>
        <dbReference type="Proteomes" id="UP000219111"/>
    </source>
</evidence>
<dbReference type="PANTHER" id="PTHR45655">
    <property type="entry name" value="GUANYLATE CYCLASE SOLUBLE SUBUNIT BETA-2"/>
    <property type="match status" value="1"/>
</dbReference>
<organism evidence="2 3">
    <name type="scientific">Rhodobacter maris</name>
    <dbReference type="NCBI Taxonomy" id="446682"/>
    <lineage>
        <taxon>Bacteria</taxon>
        <taxon>Pseudomonadati</taxon>
        <taxon>Pseudomonadota</taxon>
        <taxon>Alphaproteobacteria</taxon>
        <taxon>Rhodobacterales</taxon>
        <taxon>Rhodobacter group</taxon>
        <taxon>Rhodobacter</taxon>
    </lineage>
</organism>
<dbReference type="GO" id="GO:0020037">
    <property type="term" value="F:heme binding"/>
    <property type="evidence" value="ECO:0007669"/>
    <property type="project" value="InterPro"/>
</dbReference>
<evidence type="ECO:0000313" key="2">
    <source>
        <dbReference type="EMBL" id="SOC02817.1"/>
    </source>
</evidence>
<dbReference type="OrthoDB" id="981203at2"/>
<evidence type="ECO:0000259" key="1">
    <source>
        <dbReference type="Pfam" id="PF07700"/>
    </source>
</evidence>
<dbReference type="PANTHER" id="PTHR45655:SF13">
    <property type="entry name" value="SOLUBLE GUANYLATE CYCLASE GCY-32-RELATED"/>
    <property type="match status" value="1"/>
</dbReference>
<feature type="domain" description="Heme NO-binding" evidence="1">
    <location>
        <begin position="3"/>
        <end position="153"/>
    </location>
</feature>
<dbReference type="Gene3D" id="3.90.1520.10">
    <property type="entry name" value="H-NOX domain"/>
    <property type="match status" value="1"/>
</dbReference>
<dbReference type="InterPro" id="IPR038158">
    <property type="entry name" value="H-NOX_domain_sf"/>
</dbReference>
<reference evidence="3" key="1">
    <citation type="submission" date="2017-08" db="EMBL/GenBank/DDBJ databases">
        <authorList>
            <person name="Varghese N."/>
            <person name="Submissions S."/>
        </authorList>
    </citation>
    <scope>NUCLEOTIDE SEQUENCE [LARGE SCALE GENOMIC DNA]</scope>
    <source>
        <strain evidence="3">JA276</strain>
    </source>
</reference>
<dbReference type="SUPFAM" id="SSF111126">
    <property type="entry name" value="Ligand-binding domain in the NO signalling and Golgi transport"/>
    <property type="match status" value="1"/>
</dbReference>
<dbReference type="AlphaFoldDB" id="A0A285SBF9"/>
<keyword evidence="3" id="KW-1185">Reference proteome</keyword>
<dbReference type="Pfam" id="PF07700">
    <property type="entry name" value="HNOB"/>
    <property type="match status" value="1"/>
</dbReference>
<dbReference type="EMBL" id="OBMT01000003">
    <property type="protein sequence ID" value="SOC02817.1"/>
    <property type="molecule type" value="Genomic_DNA"/>
</dbReference>
<name>A0A285SBF9_9RHOB</name>
<dbReference type="InterPro" id="IPR024096">
    <property type="entry name" value="NO_sig/Golgi_transp_ligand-bd"/>
</dbReference>
<dbReference type="Proteomes" id="UP000219111">
    <property type="component" value="Unassembled WGS sequence"/>
</dbReference>
<gene>
    <name evidence="2" type="ORF">SAMN05877831_103235</name>
</gene>
<dbReference type="RefSeq" id="WP_097069438.1">
    <property type="nucleotide sequence ID" value="NZ_OBMT01000003.1"/>
</dbReference>
<protein>
    <submittedName>
        <fullName evidence="2">Heme-NO-binding protein</fullName>
    </submittedName>
</protein>
<proteinExistence type="predicted"/>
<dbReference type="InterPro" id="IPR011644">
    <property type="entry name" value="Heme_NO-bd"/>
</dbReference>